<accession>A0A0P1IC20</accession>
<keyword evidence="2" id="KW-1185">Reference proteome</keyword>
<protein>
    <submittedName>
        <fullName evidence="1">Uncharacterized protein</fullName>
    </submittedName>
</protein>
<gene>
    <name evidence="1" type="ORF">RUE5091_02605</name>
</gene>
<dbReference type="EMBL" id="CYUD01000007">
    <property type="protein sequence ID" value="CUK04250.1"/>
    <property type="molecule type" value="Genomic_DNA"/>
</dbReference>
<sequence>MKLDQSEYCACRIFSWQVVKNDVAATYRARDYPCWIRRIHKHACNLSAD</sequence>
<proteinExistence type="predicted"/>
<reference evidence="2" key="1">
    <citation type="submission" date="2015-09" db="EMBL/GenBank/DDBJ databases">
        <authorList>
            <person name="Rodrigo-Torres L."/>
            <person name="Arahal D.R."/>
        </authorList>
    </citation>
    <scope>NUCLEOTIDE SEQUENCE [LARGE SCALE GENOMIC DNA]</scope>
    <source>
        <strain evidence="2">CECT 5091</strain>
    </source>
</reference>
<dbReference type="AlphaFoldDB" id="A0A0P1IC20"/>
<dbReference type="Proteomes" id="UP000051260">
    <property type="component" value="Unassembled WGS sequence"/>
</dbReference>
<evidence type="ECO:0000313" key="2">
    <source>
        <dbReference type="Proteomes" id="UP000051260"/>
    </source>
</evidence>
<organism evidence="1 2">
    <name type="scientific">Ruegeria denitrificans</name>
    <dbReference type="NCBI Taxonomy" id="1715692"/>
    <lineage>
        <taxon>Bacteria</taxon>
        <taxon>Pseudomonadati</taxon>
        <taxon>Pseudomonadota</taxon>
        <taxon>Alphaproteobacteria</taxon>
        <taxon>Rhodobacterales</taxon>
        <taxon>Roseobacteraceae</taxon>
        <taxon>Ruegeria</taxon>
    </lineage>
</organism>
<name>A0A0P1IC20_9RHOB</name>
<dbReference type="STRING" id="1715692.RUE5091_02605"/>
<evidence type="ECO:0000313" key="1">
    <source>
        <dbReference type="EMBL" id="CUK04250.1"/>
    </source>
</evidence>